<organism evidence="1 2">
    <name type="scientific">Linderina macrospora</name>
    <dbReference type="NCBI Taxonomy" id="4868"/>
    <lineage>
        <taxon>Eukaryota</taxon>
        <taxon>Fungi</taxon>
        <taxon>Fungi incertae sedis</taxon>
        <taxon>Zoopagomycota</taxon>
        <taxon>Kickxellomycotina</taxon>
        <taxon>Kickxellomycetes</taxon>
        <taxon>Kickxellales</taxon>
        <taxon>Kickxellaceae</taxon>
        <taxon>Linderina</taxon>
    </lineage>
</organism>
<protein>
    <submittedName>
        <fullName evidence="1">Uncharacterized protein</fullName>
    </submittedName>
</protein>
<accession>A0ACC1J995</accession>
<keyword evidence="2" id="KW-1185">Reference proteome</keyword>
<dbReference type="Proteomes" id="UP001150603">
    <property type="component" value="Unassembled WGS sequence"/>
</dbReference>
<sequence>MLADPKEHELDSLVTLVNDRLAEGRGETILEVDNADGFAPDLIADGLKRVVQDDRVGALCQLLVDSRAEAETTPSTKFSRDIDATTARKARIAIGAASTSQSPNPGGATGGAHVLVFLIRHRPANVEEMLELRIAVAGNVDAGKSTMLGVLTQGQLDDGRGKARVALFRHKHEIESGRTSSVGMEILGYDTESGKPIRNVNKHHKTGWDEVCRKSSKLISFLDLAGHEKYLKTTVFGMAGGAPDFVMLMVAANAGLSGMAKEHLGLALALNVPVFVVITKIDMCPPLILDSTLRQLTKVLRSTGCRKVPIAVRDHASVISTAAKFVNQRICPIFQISNVTGEGVDCLSTFLNVLPLNQRHQAIGPGDEFRFEINETFTVPFVGTVVAGVVSSGKVSTGDTVWLGPDTLGHFVPATIKSIQRKRVTVDTVYAGQSASFGLKKIKRSQVRKGMVLLEKSSLQEPSASCTFEAEVVVLYHSTTIASRYQAMLHCGSVRQTARVLSIEQKDNNTGTLRTGDRATVVFQFIKFPEYLVPGARLIFREGRTKGVGKVTKILNKAEELAVIHRVTGGSMVLDPREVKARSEAIRHGAPLNVAETKPEHKIATKG</sequence>
<evidence type="ECO:0000313" key="2">
    <source>
        <dbReference type="Proteomes" id="UP001150603"/>
    </source>
</evidence>
<reference evidence="1" key="1">
    <citation type="submission" date="2022-07" db="EMBL/GenBank/DDBJ databases">
        <title>Phylogenomic reconstructions and comparative analyses of Kickxellomycotina fungi.</title>
        <authorList>
            <person name="Reynolds N.K."/>
            <person name="Stajich J.E."/>
            <person name="Barry K."/>
            <person name="Grigoriev I.V."/>
            <person name="Crous P."/>
            <person name="Smith M.E."/>
        </authorList>
    </citation>
    <scope>NUCLEOTIDE SEQUENCE</scope>
    <source>
        <strain evidence="1">NRRL 5244</strain>
    </source>
</reference>
<evidence type="ECO:0000313" key="1">
    <source>
        <dbReference type="EMBL" id="KAJ1942570.1"/>
    </source>
</evidence>
<dbReference type="EMBL" id="JANBPW010001932">
    <property type="protein sequence ID" value="KAJ1942570.1"/>
    <property type="molecule type" value="Genomic_DNA"/>
</dbReference>
<comment type="caution">
    <text evidence="1">The sequence shown here is derived from an EMBL/GenBank/DDBJ whole genome shotgun (WGS) entry which is preliminary data.</text>
</comment>
<gene>
    <name evidence="1" type="ORF">FBU59_003158</name>
</gene>
<proteinExistence type="predicted"/>
<name>A0ACC1J995_9FUNG</name>